<dbReference type="EMBL" id="JAFREL020000002">
    <property type="protein sequence ID" value="MEO1770274.1"/>
    <property type="molecule type" value="Genomic_DNA"/>
</dbReference>
<dbReference type="Proteomes" id="UP000664357">
    <property type="component" value="Unassembled WGS sequence"/>
</dbReference>
<comment type="caution">
    <text evidence="2">The sequence shown here is derived from an EMBL/GenBank/DDBJ whole genome shotgun (WGS) entry which is preliminary data.</text>
</comment>
<protein>
    <submittedName>
        <fullName evidence="2">Uncharacterized protein</fullName>
    </submittedName>
</protein>
<evidence type="ECO:0000313" key="1">
    <source>
        <dbReference type="EMBL" id="MEO1770274.1"/>
    </source>
</evidence>
<reference evidence="2 3" key="1">
    <citation type="submission" date="2021-03" db="EMBL/GenBank/DDBJ databases">
        <authorList>
            <person name="Gilmore M.S."/>
            <person name="Schwartzman J."/>
            <person name="Van Tyne D."/>
            <person name="Martin M."/>
            <person name="Earl A.M."/>
            <person name="Manson A.L."/>
            <person name="Straub T."/>
            <person name="Salamzade R."/>
            <person name="Saavedra J."/>
            <person name="Lebreton F."/>
            <person name="Prichula J."/>
            <person name="Schaufler K."/>
            <person name="Gaca A."/>
            <person name="Sgardioli B."/>
            <person name="Wagenaar J."/>
            <person name="Strong T."/>
        </authorList>
    </citation>
    <scope>NUCLEOTIDE SEQUENCE [LARGE SCALE GENOMIC DNA]</scope>
    <source>
        <strain evidence="2 3">665A</strain>
    </source>
</reference>
<sequence length="91" mass="10312">MESRTGIVSSVKILKMSEHPLVYFKLDEASCLIAGRSLSFLADVDDGMRITVLGEYNRRKQFVVKKYAVIGKTKLMMEFEYSPMPAKKAFA</sequence>
<proteinExistence type="predicted"/>
<organism evidence="2 3">
    <name type="scientific">Candidatus Enterococcus ferrettii</name>
    <dbReference type="NCBI Taxonomy" id="2815324"/>
    <lineage>
        <taxon>Bacteria</taxon>
        <taxon>Bacillati</taxon>
        <taxon>Bacillota</taxon>
        <taxon>Bacilli</taxon>
        <taxon>Lactobacillales</taxon>
        <taxon>Enterococcaceae</taxon>
        <taxon>Enterococcus</taxon>
    </lineage>
</organism>
<evidence type="ECO:0000313" key="2">
    <source>
        <dbReference type="EMBL" id="MEO1773273.1"/>
    </source>
</evidence>
<dbReference type="EMBL" id="JAFREL020000008">
    <property type="protein sequence ID" value="MEO1773273.1"/>
    <property type="molecule type" value="Genomic_DNA"/>
</dbReference>
<accession>A0ABV0EXF7</accession>
<dbReference type="RefSeq" id="WP_347298867.1">
    <property type="nucleotide sequence ID" value="NZ_JAFREL020000002.1"/>
</dbReference>
<keyword evidence="3" id="KW-1185">Reference proteome</keyword>
<reference evidence="2 3" key="2">
    <citation type="submission" date="2024-02" db="EMBL/GenBank/DDBJ databases">
        <title>The Genome Sequence of Enterococcus sp. DIV0159.</title>
        <authorList>
            <person name="Earl A."/>
            <person name="Manson A."/>
            <person name="Gilmore M."/>
            <person name="Sanders J."/>
            <person name="Shea T."/>
            <person name="Howe W."/>
            <person name="Livny J."/>
            <person name="Cuomo C."/>
            <person name="Neafsey D."/>
            <person name="Birren B."/>
        </authorList>
    </citation>
    <scope>NUCLEOTIDE SEQUENCE [LARGE SCALE GENOMIC DNA]</scope>
    <source>
        <strain evidence="2 3">665A</strain>
    </source>
</reference>
<evidence type="ECO:0000313" key="3">
    <source>
        <dbReference type="Proteomes" id="UP000664357"/>
    </source>
</evidence>
<gene>
    <name evidence="1" type="ORF">JZO67_002225</name>
    <name evidence="2" type="ORF">JZO67_005257</name>
</gene>
<name>A0ABV0EXF7_9ENTE</name>